<feature type="transmembrane region" description="Helical" evidence="5">
    <location>
        <begin position="157"/>
        <end position="178"/>
    </location>
</feature>
<dbReference type="Pfam" id="PF07291">
    <property type="entry name" value="MauE"/>
    <property type="match status" value="1"/>
</dbReference>
<protein>
    <recommendedName>
        <fullName evidence="6">Methylamine utilisation protein MauE domain-containing protein</fullName>
    </recommendedName>
</protein>
<proteinExistence type="predicted"/>
<evidence type="ECO:0000256" key="2">
    <source>
        <dbReference type="ARBA" id="ARBA00022692"/>
    </source>
</evidence>
<comment type="caution">
    <text evidence="7">The sequence shown here is derived from an EMBL/GenBank/DDBJ whole genome shotgun (WGS) entry which is preliminary data.</text>
</comment>
<evidence type="ECO:0000256" key="4">
    <source>
        <dbReference type="ARBA" id="ARBA00023136"/>
    </source>
</evidence>
<name>A0A7W7SZA5_9ACTN</name>
<feature type="domain" description="Methylamine utilisation protein MauE" evidence="6">
    <location>
        <begin position="4"/>
        <end position="146"/>
    </location>
</feature>
<evidence type="ECO:0000259" key="6">
    <source>
        <dbReference type="Pfam" id="PF07291"/>
    </source>
</evidence>
<evidence type="ECO:0000313" key="8">
    <source>
        <dbReference type="Proteomes" id="UP000578819"/>
    </source>
</evidence>
<dbReference type="AlphaFoldDB" id="A0A7W7SZA5"/>
<keyword evidence="3 5" id="KW-1133">Transmembrane helix</keyword>
<feature type="transmembrane region" description="Helical" evidence="5">
    <location>
        <begin position="131"/>
        <end position="151"/>
    </location>
</feature>
<keyword evidence="4 5" id="KW-0472">Membrane</keyword>
<dbReference type="EMBL" id="JACHJW010000001">
    <property type="protein sequence ID" value="MBB4962385.1"/>
    <property type="molecule type" value="Genomic_DNA"/>
</dbReference>
<keyword evidence="2 5" id="KW-0812">Transmembrane</keyword>
<keyword evidence="8" id="KW-1185">Reference proteome</keyword>
<comment type="subcellular location">
    <subcellularLocation>
        <location evidence="1">Membrane</location>
        <topology evidence="1">Multi-pass membrane protein</topology>
    </subcellularLocation>
</comment>
<evidence type="ECO:0000256" key="5">
    <source>
        <dbReference type="SAM" id="Phobius"/>
    </source>
</evidence>
<evidence type="ECO:0000256" key="3">
    <source>
        <dbReference type="ARBA" id="ARBA00022989"/>
    </source>
</evidence>
<evidence type="ECO:0000313" key="7">
    <source>
        <dbReference type="EMBL" id="MBB4962385.1"/>
    </source>
</evidence>
<organism evidence="7 8">
    <name type="scientific">Micromonospora polyrhachis</name>
    <dbReference type="NCBI Taxonomy" id="1282883"/>
    <lineage>
        <taxon>Bacteria</taxon>
        <taxon>Bacillati</taxon>
        <taxon>Actinomycetota</taxon>
        <taxon>Actinomycetes</taxon>
        <taxon>Micromonosporales</taxon>
        <taxon>Micromonosporaceae</taxon>
        <taxon>Micromonospora</taxon>
    </lineage>
</organism>
<feature type="transmembrane region" description="Helical" evidence="5">
    <location>
        <begin position="6"/>
        <end position="25"/>
    </location>
</feature>
<reference evidence="7 8" key="1">
    <citation type="submission" date="2020-08" db="EMBL/GenBank/DDBJ databases">
        <title>Sequencing the genomes of 1000 actinobacteria strains.</title>
        <authorList>
            <person name="Klenk H.-P."/>
        </authorList>
    </citation>
    <scope>NUCLEOTIDE SEQUENCE [LARGE SCALE GENOMIC DNA]</scope>
    <source>
        <strain evidence="7 8">DSM 45886</strain>
    </source>
</reference>
<feature type="transmembrane region" description="Helical" evidence="5">
    <location>
        <begin position="82"/>
        <end position="108"/>
    </location>
</feature>
<dbReference type="InterPro" id="IPR009908">
    <property type="entry name" value="Methylamine_util_MauE"/>
</dbReference>
<feature type="transmembrane region" description="Helical" evidence="5">
    <location>
        <begin position="46"/>
        <end position="76"/>
    </location>
</feature>
<dbReference type="GO" id="GO:0030416">
    <property type="term" value="P:methylamine metabolic process"/>
    <property type="evidence" value="ECO:0007669"/>
    <property type="project" value="InterPro"/>
</dbReference>
<gene>
    <name evidence="7" type="ORF">FHR38_006118</name>
</gene>
<accession>A0A7W7SZA5</accession>
<dbReference type="RefSeq" id="WP_184538555.1">
    <property type="nucleotide sequence ID" value="NZ_JACHJW010000001.1"/>
</dbReference>
<sequence length="199" mass="20419">MEGLAVGAEALLCVVFGVAASAKLHSRDALDTFARGLFDLRMLARWAVQPVAVLVAIIEAAVSVALLVACLGQLGLPLGADVAVLGTAALTVGLGFLCCLTATIMLALRRGVRAACPCFGRSAVPLGRRHVIRNSGLVSVAVIGIVGHLVVPSSTPPVGGLLVAVLAGLVLAWPFVFFDEMVGLFAPVDAADDTTRIRN</sequence>
<dbReference type="Proteomes" id="UP000578819">
    <property type="component" value="Unassembled WGS sequence"/>
</dbReference>
<evidence type="ECO:0000256" key="1">
    <source>
        <dbReference type="ARBA" id="ARBA00004141"/>
    </source>
</evidence>
<dbReference type="GO" id="GO:0016020">
    <property type="term" value="C:membrane"/>
    <property type="evidence" value="ECO:0007669"/>
    <property type="project" value="UniProtKB-SubCell"/>
</dbReference>